<proteinExistence type="predicted"/>
<evidence type="ECO:0000256" key="1">
    <source>
        <dbReference type="SAM" id="Phobius"/>
    </source>
</evidence>
<keyword evidence="1" id="KW-0472">Membrane</keyword>
<organism evidence="2 3">
    <name type="scientific">Marinobacter zhanjiangensis</name>
    <dbReference type="NCBI Taxonomy" id="578215"/>
    <lineage>
        <taxon>Bacteria</taxon>
        <taxon>Pseudomonadati</taxon>
        <taxon>Pseudomonadota</taxon>
        <taxon>Gammaproteobacteria</taxon>
        <taxon>Pseudomonadales</taxon>
        <taxon>Marinobacteraceae</taxon>
        <taxon>Marinobacter</taxon>
    </lineage>
</organism>
<keyword evidence="1" id="KW-1133">Transmembrane helix</keyword>
<name>A0ABQ3B9Q8_9GAMM</name>
<dbReference type="EMBL" id="BMXV01000012">
    <property type="protein sequence ID" value="GGY86301.1"/>
    <property type="molecule type" value="Genomic_DNA"/>
</dbReference>
<comment type="caution">
    <text evidence="2">The sequence shown here is derived from an EMBL/GenBank/DDBJ whole genome shotgun (WGS) entry which is preliminary data.</text>
</comment>
<dbReference type="Proteomes" id="UP000601597">
    <property type="component" value="Unassembled WGS sequence"/>
</dbReference>
<gene>
    <name evidence="2" type="ORF">GCM10007071_37220</name>
</gene>
<keyword evidence="1" id="KW-0812">Transmembrane</keyword>
<protein>
    <submittedName>
        <fullName evidence="2">Uncharacterized protein</fullName>
    </submittedName>
</protein>
<accession>A0ABQ3B9Q8</accession>
<dbReference type="RefSeq" id="WP_189578627.1">
    <property type="nucleotide sequence ID" value="NZ_BMXV01000012.1"/>
</dbReference>
<evidence type="ECO:0000313" key="3">
    <source>
        <dbReference type="Proteomes" id="UP000601597"/>
    </source>
</evidence>
<reference evidence="3" key="1">
    <citation type="journal article" date="2019" name="Int. J. Syst. Evol. Microbiol.">
        <title>The Global Catalogue of Microorganisms (GCM) 10K type strain sequencing project: providing services to taxonomists for standard genome sequencing and annotation.</title>
        <authorList>
            <consortium name="The Broad Institute Genomics Platform"/>
            <consortium name="The Broad Institute Genome Sequencing Center for Infectious Disease"/>
            <person name="Wu L."/>
            <person name="Ma J."/>
        </authorList>
    </citation>
    <scope>NUCLEOTIDE SEQUENCE [LARGE SCALE GENOMIC DNA]</scope>
    <source>
        <strain evidence="3">KCTC 22280</strain>
    </source>
</reference>
<sequence>MSEKSQTIVERIAERLKSLNSSKNKASQEAAEERFKRCIDYAVDQAFIQAQSGRKDASGVKEQLVEQDLIQQNFYRQYKEYIGALYARDKLISDELNQLKRVENAQGRRNAFWRFVSTIAVGFAILIIYAVADHFEVALPLAGFK</sequence>
<evidence type="ECO:0000313" key="2">
    <source>
        <dbReference type="EMBL" id="GGY86301.1"/>
    </source>
</evidence>
<feature type="transmembrane region" description="Helical" evidence="1">
    <location>
        <begin position="111"/>
        <end position="132"/>
    </location>
</feature>
<keyword evidence="3" id="KW-1185">Reference proteome</keyword>